<dbReference type="Proteomes" id="UP001209654">
    <property type="component" value="Unassembled WGS sequence"/>
</dbReference>
<organism evidence="10 11">
    <name type="scientific">Arthrobacter mangrovi</name>
    <dbReference type="NCBI Taxonomy" id="2966350"/>
    <lineage>
        <taxon>Bacteria</taxon>
        <taxon>Bacillati</taxon>
        <taxon>Actinomycetota</taxon>
        <taxon>Actinomycetes</taxon>
        <taxon>Micrococcales</taxon>
        <taxon>Micrococcaceae</taxon>
        <taxon>Arthrobacter</taxon>
    </lineage>
</organism>
<feature type="domain" description="ABC transmembrane type-1" evidence="9">
    <location>
        <begin position="18"/>
        <end position="300"/>
    </location>
</feature>
<dbReference type="RefSeq" id="WP_264794608.1">
    <property type="nucleotide sequence ID" value="NZ_BRVS01000004.1"/>
</dbReference>
<evidence type="ECO:0000256" key="7">
    <source>
        <dbReference type="SAM" id="Phobius"/>
    </source>
</evidence>
<dbReference type="Gene3D" id="3.40.50.300">
    <property type="entry name" value="P-loop containing nucleotide triphosphate hydrolases"/>
    <property type="match status" value="1"/>
</dbReference>
<dbReference type="InterPro" id="IPR003593">
    <property type="entry name" value="AAA+_ATPase"/>
</dbReference>
<gene>
    <name evidence="10" type="ORF">AHIS1636_08830</name>
</gene>
<feature type="transmembrane region" description="Helical" evidence="7">
    <location>
        <begin position="53"/>
        <end position="78"/>
    </location>
</feature>
<feature type="transmembrane region" description="Helical" evidence="7">
    <location>
        <begin position="127"/>
        <end position="151"/>
    </location>
</feature>
<dbReference type="SUPFAM" id="SSF52540">
    <property type="entry name" value="P-loop containing nucleoside triphosphate hydrolases"/>
    <property type="match status" value="1"/>
</dbReference>
<dbReference type="EMBL" id="BRVS01000004">
    <property type="protein sequence ID" value="GLB66444.1"/>
    <property type="molecule type" value="Genomic_DNA"/>
</dbReference>
<dbReference type="Pfam" id="PF00005">
    <property type="entry name" value="ABC_tran"/>
    <property type="match status" value="1"/>
</dbReference>
<dbReference type="InterPro" id="IPR017871">
    <property type="entry name" value="ABC_transporter-like_CS"/>
</dbReference>
<keyword evidence="6 7" id="KW-0472">Membrane</keyword>
<dbReference type="PROSITE" id="PS00211">
    <property type="entry name" value="ABC_TRANSPORTER_1"/>
    <property type="match status" value="1"/>
</dbReference>
<dbReference type="PROSITE" id="PS50929">
    <property type="entry name" value="ABC_TM1F"/>
    <property type="match status" value="1"/>
</dbReference>
<keyword evidence="11" id="KW-1185">Reference proteome</keyword>
<dbReference type="PROSITE" id="PS50893">
    <property type="entry name" value="ABC_TRANSPORTER_2"/>
    <property type="match status" value="1"/>
</dbReference>
<reference evidence="10 11" key="1">
    <citation type="journal article" date="2023" name="Int. J. Syst. Evol. Microbiol.">
        <title>Arthrobacter mangrovi sp. nov., an actinobacterium isolated from the rhizosphere of a mangrove.</title>
        <authorList>
            <person name="Hamada M."/>
            <person name="Saitou S."/>
            <person name="Enomoto N."/>
            <person name="Nanri K."/>
            <person name="Hidaka K."/>
            <person name="Miura T."/>
            <person name="Tamura T."/>
        </authorList>
    </citation>
    <scope>NUCLEOTIDE SEQUENCE [LARGE SCALE GENOMIC DNA]</scope>
    <source>
        <strain evidence="10 11">NBRC 112813</strain>
    </source>
</reference>
<dbReference type="PANTHER" id="PTHR43394:SF1">
    <property type="entry name" value="ATP-BINDING CASSETTE SUB-FAMILY B MEMBER 10, MITOCHONDRIAL"/>
    <property type="match status" value="1"/>
</dbReference>
<dbReference type="InterPro" id="IPR003439">
    <property type="entry name" value="ABC_transporter-like_ATP-bd"/>
</dbReference>
<dbReference type="InterPro" id="IPR039421">
    <property type="entry name" value="Type_1_exporter"/>
</dbReference>
<dbReference type="InterPro" id="IPR036640">
    <property type="entry name" value="ABC1_TM_sf"/>
</dbReference>
<comment type="subcellular location">
    <subcellularLocation>
        <location evidence="1">Cell membrane</location>
        <topology evidence="1">Multi-pass membrane protein</topology>
    </subcellularLocation>
</comment>
<dbReference type="SMART" id="SM00382">
    <property type="entry name" value="AAA"/>
    <property type="match status" value="1"/>
</dbReference>
<evidence type="ECO:0000256" key="2">
    <source>
        <dbReference type="ARBA" id="ARBA00022692"/>
    </source>
</evidence>
<protein>
    <submittedName>
        <fullName evidence="10">Multidrug ABC transporter ATP-binding protein</fullName>
    </submittedName>
</protein>
<feature type="transmembrane region" description="Helical" evidence="7">
    <location>
        <begin position="232"/>
        <end position="260"/>
    </location>
</feature>
<keyword evidence="5 7" id="KW-1133">Transmembrane helix</keyword>
<dbReference type="InterPro" id="IPR027417">
    <property type="entry name" value="P-loop_NTPase"/>
</dbReference>
<evidence type="ECO:0000256" key="4">
    <source>
        <dbReference type="ARBA" id="ARBA00022840"/>
    </source>
</evidence>
<evidence type="ECO:0000259" key="9">
    <source>
        <dbReference type="PROSITE" id="PS50929"/>
    </source>
</evidence>
<dbReference type="InterPro" id="IPR011527">
    <property type="entry name" value="ABC1_TM_dom"/>
</dbReference>
<evidence type="ECO:0000256" key="1">
    <source>
        <dbReference type="ARBA" id="ARBA00004651"/>
    </source>
</evidence>
<name>A0ABQ5MR30_9MICC</name>
<evidence type="ECO:0000256" key="3">
    <source>
        <dbReference type="ARBA" id="ARBA00022741"/>
    </source>
</evidence>
<evidence type="ECO:0000313" key="10">
    <source>
        <dbReference type="EMBL" id="GLB66444.1"/>
    </source>
</evidence>
<evidence type="ECO:0000313" key="11">
    <source>
        <dbReference type="Proteomes" id="UP001209654"/>
    </source>
</evidence>
<comment type="caution">
    <text evidence="10">The sequence shown here is derived from an EMBL/GenBank/DDBJ whole genome shotgun (WGS) entry which is preliminary data.</text>
</comment>
<dbReference type="PANTHER" id="PTHR43394">
    <property type="entry name" value="ATP-DEPENDENT PERMEASE MDL1, MITOCHONDRIAL"/>
    <property type="match status" value="1"/>
</dbReference>
<proteinExistence type="predicted"/>
<evidence type="ECO:0000256" key="5">
    <source>
        <dbReference type="ARBA" id="ARBA00022989"/>
    </source>
</evidence>
<keyword evidence="4 10" id="KW-0067">ATP-binding</keyword>
<evidence type="ECO:0000256" key="6">
    <source>
        <dbReference type="ARBA" id="ARBA00023136"/>
    </source>
</evidence>
<dbReference type="Pfam" id="PF00664">
    <property type="entry name" value="ABC_membrane"/>
    <property type="match status" value="1"/>
</dbReference>
<keyword evidence="2 7" id="KW-0812">Transmembrane</keyword>
<dbReference type="CDD" id="cd18548">
    <property type="entry name" value="ABC_6TM_Tm287_like"/>
    <property type="match status" value="1"/>
</dbReference>
<evidence type="ECO:0000259" key="8">
    <source>
        <dbReference type="PROSITE" id="PS50893"/>
    </source>
</evidence>
<sequence length="576" mass="62367">MLIKLVRHYARPYLPYVLAVVVLQLASTIAALYLPSLNAQIIDEGVSRGDTDYIWNTGAVMLGVAFVQVATAIAGVYFGSKAAMAVGRDLRKGVFHKVAGFSAREVNEFGAPSLITRGTNDVQQVQMLVLMGLNFMVSAPIMCVGGIIMAVREDLQLSWLVWVSVPALFVVVGFLVWKLMPLFRTMQARIDGINGVLREQITGIRVVRAFVREPYEARRFDKSNRELTDVSLAVGSLFVLMFPAIGMILHLATAAVLWFGGLRVDAGQMQVGALTAFLQYLLQILVAVMMGTFMAMMIPRAAVCAERIGEVLKAAPSIHEPERATVPAEAAGAVEFRNVSFAYPGAEAPVLSNVSFTARPGQTTAIVGSTGSGKSTLVSMLPRLFDAGSGEVLLDGVPVTELARQEITRRVAIVPQRPYLFSGTIAHNLRFGDPDAPDEELREALAVAQADFVLEGEHGLQSRVSQGGTNVSGGQRQRLCIARALVAKPKVYLFDDSFSALDVATDARLRAALKTRTKDATVIIVAQRVATIRDADQILVMEHGQIVDRGTHEELLETSPTYQEIVESQIAAEEVA</sequence>
<dbReference type="Gene3D" id="1.20.1560.10">
    <property type="entry name" value="ABC transporter type 1, transmembrane domain"/>
    <property type="match status" value="1"/>
</dbReference>
<keyword evidence="3" id="KW-0547">Nucleotide-binding</keyword>
<feature type="transmembrane region" description="Helical" evidence="7">
    <location>
        <begin position="157"/>
        <end position="177"/>
    </location>
</feature>
<feature type="transmembrane region" description="Helical" evidence="7">
    <location>
        <begin position="280"/>
        <end position="298"/>
    </location>
</feature>
<accession>A0ABQ5MR30</accession>
<dbReference type="SUPFAM" id="SSF90123">
    <property type="entry name" value="ABC transporter transmembrane region"/>
    <property type="match status" value="1"/>
</dbReference>
<feature type="domain" description="ABC transporter" evidence="8">
    <location>
        <begin position="334"/>
        <end position="568"/>
    </location>
</feature>
<feature type="transmembrane region" description="Helical" evidence="7">
    <location>
        <begin position="12"/>
        <end position="33"/>
    </location>
</feature>
<dbReference type="GO" id="GO:0005524">
    <property type="term" value="F:ATP binding"/>
    <property type="evidence" value="ECO:0007669"/>
    <property type="project" value="UniProtKB-KW"/>
</dbReference>